<dbReference type="InterPro" id="IPR012938">
    <property type="entry name" value="Glc/Sorbosone_DH"/>
</dbReference>
<dbReference type="Proteomes" id="UP000283063">
    <property type="component" value="Chromosome"/>
</dbReference>
<dbReference type="PANTHER" id="PTHR19328:SF75">
    <property type="entry name" value="ALDOSE SUGAR DEHYDROGENASE YLII"/>
    <property type="match status" value="1"/>
</dbReference>
<dbReference type="PANTHER" id="PTHR19328">
    <property type="entry name" value="HEDGEHOG-INTERACTING PROTEIN"/>
    <property type="match status" value="1"/>
</dbReference>
<reference evidence="2 3" key="1">
    <citation type="submission" date="2018-10" db="EMBL/GenBank/DDBJ databases">
        <title>Parasedimentitalea marina sp. nov., a psychrophilic bacterium isolated from deep seawater of the New Britain Trench.</title>
        <authorList>
            <person name="Cao J."/>
        </authorList>
    </citation>
    <scope>NUCLEOTIDE SEQUENCE [LARGE SCALE GENOMIC DNA]</scope>
    <source>
        <strain evidence="2 3">W43</strain>
    </source>
</reference>
<dbReference type="Gene3D" id="2.120.10.30">
    <property type="entry name" value="TolB, C-terminal domain"/>
    <property type="match status" value="1"/>
</dbReference>
<evidence type="ECO:0000313" key="3">
    <source>
        <dbReference type="Proteomes" id="UP000283063"/>
    </source>
</evidence>
<protein>
    <submittedName>
        <fullName evidence="2">PQQ-dependent sugar dehydrogenase</fullName>
    </submittedName>
</protein>
<sequence>MQVTQMANGFDVPWAIAFLPGGAVLVTDRNEGLYIVNGAKNQKIKGTPKVVNNGQGGLLDVMVPRDFPISREIFMTFSKRQGLGSGTALAVATLSSDIKRLSDLRILFEAAPSSSTSRHYGSRIIEAQDGSLFMTLGERGQKETAQDLSLHQGSIIHLNRDGSAFRGNPFINEPTAQPHIWSYGHRNPQGLALDSKGGLWAVEHGAQGGDEINEIQKGNNYGWPVISYGRHYSGAQIGEGRSKTGMQQPSWYWDPSIAPSGMMIYSGKLWPNWRGHFFVGSLKFDYISRLSGRNLSEKERLQSPRTGRIRDVVEAPDGSIWFASETDGAIFRLAPSP</sequence>
<dbReference type="InterPro" id="IPR011042">
    <property type="entry name" value="6-blade_b-propeller_TolB-like"/>
</dbReference>
<dbReference type="SUPFAM" id="SSF50952">
    <property type="entry name" value="Soluble quinoprotein glucose dehydrogenase"/>
    <property type="match status" value="1"/>
</dbReference>
<evidence type="ECO:0000259" key="1">
    <source>
        <dbReference type="Pfam" id="PF07995"/>
    </source>
</evidence>
<evidence type="ECO:0000313" key="2">
    <source>
        <dbReference type="EMBL" id="AZV80408.1"/>
    </source>
</evidence>
<dbReference type="OrthoDB" id="9770043at2"/>
<organism evidence="2 3">
    <name type="scientific">Parasedimentitalea marina</name>
    <dbReference type="NCBI Taxonomy" id="2483033"/>
    <lineage>
        <taxon>Bacteria</taxon>
        <taxon>Pseudomonadati</taxon>
        <taxon>Pseudomonadota</taxon>
        <taxon>Alphaproteobacteria</taxon>
        <taxon>Rhodobacterales</taxon>
        <taxon>Paracoccaceae</taxon>
        <taxon>Parasedimentitalea</taxon>
    </lineage>
</organism>
<dbReference type="InterPro" id="IPR011041">
    <property type="entry name" value="Quinoprot_gluc/sorb_DH_b-prop"/>
</dbReference>
<dbReference type="KEGG" id="sedi:EBB79_10630"/>
<feature type="domain" description="Glucose/Sorbosone dehydrogenase" evidence="1">
    <location>
        <begin position="10"/>
        <end position="331"/>
    </location>
</feature>
<name>A0A3T0N8Q1_9RHOB</name>
<dbReference type="Pfam" id="PF07995">
    <property type="entry name" value="GSDH"/>
    <property type="match status" value="1"/>
</dbReference>
<keyword evidence="3" id="KW-1185">Reference proteome</keyword>
<dbReference type="AlphaFoldDB" id="A0A3T0N8Q1"/>
<proteinExistence type="predicted"/>
<dbReference type="EMBL" id="CP033219">
    <property type="protein sequence ID" value="AZV80408.1"/>
    <property type="molecule type" value="Genomic_DNA"/>
</dbReference>
<accession>A0A3T0N8Q1</accession>
<gene>
    <name evidence="2" type="ORF">EBB79_10630</name>
</gene>